<keyword evidence="2" id="KW-1185">Reference proteome</keyword>
<evidence type="ECO:0000313" key="2">
    <source>
        <dbReference type="Proteomes" id="UP000655044"/>
    </source>
</evidence>
<organism evidence="1 2">
    <name type="scientific">Planobispora rosea</name>
    <dbReference type="NCBI Taxonomy" id="35762"/>
    <lineage>
        <taxon>Bacteria</taxon>
        <taxon>Bacillati</taxon>
        <taxon>Actinomycetota</taxon>
        <taxon>Actinomycetes</taxon>
        <taxon>Streptosporangiales</taxon>
        <taxon>Streptosporangiaceae</taxon>
        <taxon>Planobispora</taxon>
    </lineage>
</organism>
<dbReference type="AlphaFoldDB" id="A0A8J3S678"/>
<name>A0A8J3S678_PLARO</name>
<dbReference type="EMBL" id="BOOI01000070">
    <property type="protein sequence ID" value="GIH87998.1"/>
    <property type="molecule type" value="Genomic_DNA"/>
</dbReference>
<evidence type="ECO:0000313" key="1">
    <source>
        <dbReference type="EMBL" id="GIH87998.1"/>
    </source>
</evidence>
<dbReference type="Proteomes" id="UP000655044">
    <property type="component" value="Unassembled WGS sequence"/>
</dbReference>
<dbReference type="RefSeq" id="WP_189243693.1">
    <property type="nucleotide sequence ID" value="NZ_BMQP01000047.1"/>
</dbReference>
<gene>
    <name evidence="1" type="ORF">Pro02_64060</name>
</gene>
<comment type="caution">
    <text evidence="1">The sequence shown here is derived from an EMBL/GenBank/DDBJ whole genome shotgun (WGS) entry which is preliminary data.</text>
</comment>
<protein>
    <submittedName>
        <fullName evidence="1">Uncharacterized protein</fullName>
    </submittedName>
</protein>
<reference evidence="1" key="1">
    <citation type="submission" date="2021-01" db="EMBL/GenBank/DDBJ databases">
        <title>Whole genome shotgun sequence of Planobispora rosea NBRC 15558.</title>
        <authorList>
            <person name="Komaki H."/>
            <person name="Tamura T."/>
        </authorList>
    </citation>
    <scope>NUCLEOTIDE SEQUENCE</scope>
    <source>
        <strain evidence="1">NBRC 15558</strain>
    </source>
</reference>
<proteinExistence type="predicted"/>
<accession>A0A8J3S678</accession>
<sequence>MGQPPGGCPTRRRISLRTITADATMVLVTTPTPDPEDPPPPWLHEQIMEALAPHLERLREITELEKMFADDEAEPPHG</sequence>